<dbReference type="Proteomes" id="UP000306102">
    <property type="component" value="Unassembled WGS sequence"/>
</dbReference>
<dbReference type="GO" id="GO:0005634">
    <property type="term" value="C:nucleus"/>
    <property type="evidence" value="ECO:0007669"/>
    <property type="project" value="UniProtKB-SubCell"/>
</dbReference>
<evidence type="ECO:0000259" key="5">
    <source>
        <dbReference type="PROSITE" id="PS50918"/>
    </source>
</evidence>
<accession>A0A4S4EY91</accession>
<feature type="domain" description="PARP catalytic" evidence="6">
    <location>
        <begin position="438"/>
        <end position="658"/>
    </location>
</feature>
<gene>
    <name evidence="8" type="ORF">TEA_000974</name>
</gene>
<evidence type="ECO:0000259" key="7">
    <source>
        <dbReference type="PROSITE" id="PS51879"/>
    </source>
</evidence>
<name>A0A4S4EY91_CAMSN</name>
<evidence type="ECO:0000256" key="4">
    <source>
        <dbReference type="ARBA" id="ARBA00023242"/>
    </source>
</evidence>
<dbReference type="PROSITE" id="PS51879">
    <property type="entry name" value="RST"/>
    <property type="match status" value="1"/>
</dbReference>
<keyword evidence="3" id="KW-0346">Stress response</keyword>
<comment type="subcellular location">
    <subcellularLocation>
        <location evidence="1">Nucleus</location>
    </subcellularLocation>
</comment>
<feature type="domain" description="RST" evidence="7">
    <location>
        <begin position="705"/>
        <end position="776"/>
    </location>
</feature>
<dbReference type="InterPro" id="IPR012317">
    <property type="entry name" value="Poly(ADP-ribose)pol_cat_dom"/>
</dbReference>
<dbReference type="Pfam" id="PF12174">
    <property type="entry name" value="RST"/>
    <property type="match status" value="1"/>
</dbReference>
<evidence type="ECO:0000256" key="1">
    <source>
        <dbReference type="ARBA" id="ARBA00004123"/>
    </source>
</evidence>
<dbReference type="GO" id="GO:0003950">
    <property type="term" value="F:NAD+ poly-ADP-ribosyltransferase activity"/>
    <property type="evidence" value="ECO:0007669"/>
    <property type="project" value="InterPro"/>
</dbReference>
<dbReference type="PANTHER" id="PTHR32263">
    <property type="entry name" value="INACTIVE POLY [ADP-RIBOSE] POLYMERASE SRO4-RELATED"/>
    <property type="match status" value="1"/>
</dbReference>
<dbReference type="InterPro" id="IPR044964">
    <property type="entry name" value="RCD1/SRO1-5"/>
</dbReference>
<dbReference type="STRING" id="542762.A0A4S4EY91"/>
<evidence type="ECO:0000259" key="6">
    <source>
        <dbReference type="PROSITE" id="PS51059"/>
    </source>
</evidence>
<comment type="caution">
    <text evidence="8">The sequence shown here is derived from an EMBL/GenBank/DDBJ whole genome shotgun (WGS) entry which is preliminary data.</text>
</comment>
<keyword evidence="4" id="KW-0539">Nucleus</keyword>
<protein>
    <recommendedName>
        <fullName evidence="10">Poly [ADP-ribose] polymerase</fullName>
    </recommendedName>
</protein>
<dbReference type="AlphaFoldDB" id="A0A4S4EY91"/>
<dbReference type="SUPFAM" id="SSF56399">
    <property type="entry name" value="ADP-ribosylation"/>
    <property type="match status" value="2"/>
</dbReference>
<keyword evidence="9" id="KW-1185">Reference proteome</keyword>
<dbReference type="PROSITE" id="PS50918">
    <property type="entry name" value="WWE"/>
    <property type="match status" value="1"/>
</dbReference>
<dbReference type="InterPro" id="IPR057823">
    <property type="entry name" value="WWE_RCD1"/>
</dbReference>
<evidence type="ECO:0000313" key="8">
    <source>
        <dbReference type="EMBL" id="THG21732.1"/>
    </source>
</evidence>
<keyword evidence="2" id="KW-0217">Developmental protein</keyword>
<dbReference type="Gene3D" id="3.90.228.10">
    <property type="match status" value="2"/>
</dbReference>
<dbReference type="InterPro" id="IPR022003">
    <property type="entry name" value="RST"/>
</dbReference>
<dbReference type="EMBL" id="SDRB02001239">
    <property type="protein sequence ID" value="THG21732.1"/>
    <property type="molecule type" value="Genomic_DNA"/>
</dbReference>
<evidence type="ECO:0000313" key="9">
    <source>
        <dbReference type="Proteomes" id="UP000306102"/>
    </source>
</evidence>
<dbReference type="Pfam" id="PF23467">
    <property type="entry name" value="WWE_5"/>
    <property type="match status" value="1"/>
</dbReference>
<sequence>METKFTKVLDNGRRVVVDLKRKRAARCEAYFTGIARKVLSQQTALNSSIYKMGKRRKLNGSKSKCGCCASHLKKSLLRYYSNFSRSGIPQRLMFYQNGEWNDFPHDLIGLIKKDLQVKKATTEVEFNGRLFVLDFLHMMRLDMKTGLQQPIAWIDEAGKCFFPEIFSADEELPECCHHEFEKDEEHLFSEPHGYQDIRLQLEIEVNGSDCSKFNEHSGESNAVNQQIQVDKKHASDHCDVEVEDSCVRASDRKVDAAVGENQQIEKNMVTGIAAIHGDVDYDAVRKMFFAGMGSFANADIVDIYRGSSTSMQARLELFHKQVEITKKFRGDANVQYAWLPCSKGVLSSIMMYGLGHCGTSKIKSTYGIGVHLSPANCTITRLQLEIEVNGSDCSKFNEHSGESNAVNQQIQVDKKHASDHCDVEVEDSCVRASDRKVDAAVGENQQIEKNMVTGIAAIHGDVDYDAVRKMFFAGMGSFANADIVDIYRGSSTSMQARLELFHKQVEITKKFRGDANVQYAWLPCSKGVLSSIMMYGLGHCGTSKIKSTYGIGVHLSPANCTITSASYCDVDENGVRHMVFCHVIMGNMEVVHAGSKQFHPSSEDFDSGVDDMHTPRQYIVWNVNKNTHIYPEYVVSFKVSSDAEGLLVGSESKLDISGVTTCSQGPQVQLQLDPSLAQLGINNCHQVPVERCQERASNLCSSITRTPNSPWMPLPMLFAAISNKVPVNDMELIETNYELFRSKKISRDDFITKLRLIVGDTLLRSTITNLQSKEKNKILCGNDAKQCCEKVEFGVDQQQLVVCEDIARKQLMEDDFCMNSQSLQGLSIDLSLLELVKLIYHATSVVIQSAQHHRGFIVVDWELVKVQNLQLEP</sequence>
<dbReference type="PANTHER" id="PTHR32263:SF5">
    <property type="entry name" value="INACTIVE POLY [ADP-RIBOSE] POLYMERASE SRO1-RELATED"/>
    <property type="match status" value="1"/>
</dbReference>
<proteinExistence type="predicted"/>
<organism evidence="8 9">
    <name type="scientific">Camellia sinensis var. sinensis</name>
    <name type="common">China tea</name>
    <dbReference type="NCBI Taxonomy" id="542762"/>
    <lineage>
        <taxon>Eukaryota</taxon>
        <taxon>Viridiplantae</taxon>
        <taxon>Streptophyta</taxon>
        <taxon>Embryophyta</taxon>
        <taxon>Tracheophyta</taxon>
        <taxon>Spermatophyta</taxon>
        <taxon>Magnoliopsida</taxon>
        <taxon>eudicotyledons</taxon>
        <taxon>Gunneridae</taxon>
        <taxon>Pentapetalae</taxon>
        <taxon>asterids</taxon>
        <taxon>Ericales</taxon>
        <taxon>Theaceae</taxon>
        <taxon>Camellia</taxon>
    </lineage>
</organism>
<dbReference type="PROSITE" id="PS51059">
    <property type="entry name" value="PARP_CATALYTIC"/>
    <property type="match status" value="1"/>
</dbReference>
<dbReference type="InterPro" id="IPR004170">
    <property type="entry name" value="WWE_dom"/>
</dbReference>
<reference evidence="8 9" key="1">
    <citation type="journal article" date="2018" name="Proc. Natl. Acad. Sci. U.S.A.">
        <title>Draft genome sequence of Camellia sinensis var. sinensis provides insights into the evolution of the tea genome and tea quality.</title>
        <authorList>
            <person name="Wei C."/>
            <person name="Yang H."/>
            <person name="Wang S."/>
            <person name="Zhao J."/>
            <person name="Liu C."/>
            <person name="Gao L."/>
            <person name="Xia E."/>
            <person name="Lu Y."/>
            <person name="Tai Y."/>
            <person name="She G."/>
            <person name="Sun J."/>
            <person name="Cao H."/>
            <person name="Tong W."/>
            <person name="Gao Q."/>
            <person name="Li Y."/>
            <person name="Deng W."/>
            <person name="Jiang X."/>
            <person name="Wang W."/>
            <person name="Chen Q."/>
            <person name="Zhang S."/>
            <person name="Li H."/>
            <person name="Wu J."/>
            <person name="Wang P."/>
            <person name="Li P."/>
            <person name="Shi C."/>
            <person name="Zheng F."/>
            <person name="Jian J."/>
            <person name="Huang B."/>
            <person name="Shan D."/>
            <person name="Shi M."/>
            <person name="Fang C."/>
            <person name="Yue Y."/>
            <person name="Li F."/>
            <person name="Li D."/>
            <person name="Wei S."/>
            <person name="Han B."/>
            <person name="Jiang C."/>
            <person name="Yin Y."/>
            <person name="Xia T."/>
            <person name="Zhang Z."/>
            <person name="Bennetzen J.L."/>
            <person name="Zhao S."/>
            <person name="Wan X."/>
        </authorList>
    </citation>
    <scope>NUCLEOTIDE SEQUENCE [LARGE SCALE GENOMIC DNA]</scope>
    <source>
        <strain evidence="9">cv. Shuchazao</strain>
        <tissue evidence="8">Leaf</tissue>
    </source>
</reference>
<evidence type="ECO:0000256" key="2">
    <source>
        <dbReference type="ARBA" id="ARBA00022473"/>
    </source>
</evidence>
<evidence type="ECO:0000256" key="3">
    <source>
        <dbReference type="ARBA" id="ARBA00023016"/>
    </source>
</evidence>
<feature type="domain" description="WWE" evidence="5">
    <location>
        <begin position="78"/>
        <end position="153"/>
    </location>
</feature>
<evidence type="ECO:0008006" key="10">
    <source>
        <dbReference type="Google" id="ProtNLM"/>
    </source>
</evidence>